<accession>A0AAV1QSV5</accession>
<dbReference type="PANTHER" id="PTHR43112">
    <property type="entry name" value="FERREDOXIN"/>
    <property type="match status" value="1"/>
</dbReference>
<keyword evidence="9" id="KW-0411">Iron-sulfur</keyword>
<evidence type="ECO:0000256" key="8">
    <source>
        <dbReference type="ARBA" id="ARBA00023004"/>
    </source>
</evidence>
<dbReference type="AlphaFoldDB" id="A0AAV1QSV5"/>
<evidence type="ECO:0000256" key="5">
    <source>
        <dbReference type="ARBA" id="ARBA00022714"/>
    </source>
</evidence>
<dbReference type="Proteomes" id="UP001314170">
    <property type="component" value="Unassembled WGS sequence"/>
</dbReference>
<dbReference type="InterPro" id="IPR036010">
    <property type="entry name" value="2Fe-2S_ferredoxin-like_sf"/>
</dbReference>
<name>A0AAV1QSV5_9ROSI</name>
<gene>
    <name evidence="11" type="ORF">DCAF_LOCUS1510</name>
</gene>
<evidence type="ECO:0000256" key="6">
    <source>
        <dbReference type="ARBA" id="ARBA00022723"/>
    </source>
</evidence>
<keyword evidence="12" id="KW-1185">Reference proteome</keyword>
<evidence type="ECO:0000256" key="3">
    <source>
        <dbReference type="ARBA" id="ARBA00007874"/>
    </source>
</evidence>
<sequence>MELHLSINQPFSYKTTFNRSLLFNPEEKWLLQYQQLRLSPPPWLALLYSPKDSCDNPKAGSSQGGASLFGSKAGHGGRVKAMAAYKMKLITPKVNRSLNAPMMSTSLTGLKMQWSVDQSDISFLGDDQIEDGWVLTSCYALPKSDVVIETHREEELA</sequence>
<dbReference type="SUPFAM" id="SSF54292">
    <property type="entry name" value="2Fe-2S ferredoxin-like"/>
    <property type="match status" value="1"/>
</dbReference>
<comment type="caution">
    <text evidence="11">The sequence shown here is derived from an EMBL/GenBank/DDBJ whole genome shotgun (WGS) entry which is preliminary data.</text>
</comment>
<dbReference type="CDD" id="cd00207">
    <property type="entry name" value="fer2"/>
    <property type="match status" value="1"/>
</dbReference>
<comment type="similarity">
    <text evidence="3">Belongs to the 2Fe2S plant-type ferredoxin family.</text>
</comment>
<keyword evidence="7" id="KW-0249">Electron transport</keyword>
<evidence type="ECO:0000313" key="12">
    <source>
        <dbReference type="Proteomes" id="UP001314170"/>
    </source>
</evidence>
<keyword evidence="6" id="KW-0479">Metal-binding</keyword>
<comment type="cofactor">
    <cofactor evidence="10">
        <name>[2Fe-2S] cluster</name>
        <dbReference type="ChEBI" id="CHEBI:190135"/>
    </cofactor>
</comment>
<dbReference type="EMBL" id="CAWUPB010000175">
    <property type="protein sequence ID" value="CAK7323880.1"/>
    <property type="molecule type" value="Genomic_DNA"/>
</dbReference>
<dbReference type="GO" id="GO:0046872">
    <property type="term" value="F:metal ion binding"/>
    <property type="evidence" value="ECO:0007669"/>
    <property type="project" value="UniProtKB-KW"/>
</dbReference>
<keyword evidence="8" id="KW-0408">Iron</keyword>
<evidence type="ECO:0000313" key="11">
    <source>
        <dbReference type="EMBL" id="CAK7323880.1"/>
    </source>
</evidence>
<proteinExistence type="inferred from homology"/>
<evidence type="ECO:0000256" key="10">
    <source>
        <dbReference type="ARBA" id="ARBA00034078"/>
    </source>
</evidence>
<keyword evidence="4" id="KW-0813">Transport</keyword>
<dbReference type="Gene3D" id="3.10.20.30">
    <property type="match status" value="1"/>
</dbReference>
<dbReference type="InterPro" id="IPR001041">
    <property type="entry name" value="2Fe-2S_ferredoxin-type"/>
</dbReference>
<reference evidence="11 12" key="1">
    <citation type="submission" date="2024-01" db="EMBL/GenBank/DDBJ databases">
        <authorList>
            <person name="Waweru B."/>
        </authorList>
    </citation>
    <scope>NUCLEOTIDE SEQUENCE [LARGE SCALE GENOMIC DNA]</scope>
</reference>
<evidence type="ECO:0000256" key="9">
    <source>
        <dbReference type="ARBA" id="ARBA00023014"/>
    </source>
</evidence>
<evidence type="ECO:0000256" key="7">
    <source>
        <dbReference type="ARBA" id="ARBA00022982"/>
    </source>
</evidence>
<comment type="subcellular location">
    <subcellularLocation>
        <location evidence="2">Plastid</location>
        <location evidence="2">Chloroplast</location>
    </subcellularLocation>
</comment>
<organism evidence="11 12">
    <name type="scientific">Dovyalis caffra</name>
    <dbReference type="NCBI Taxonomy" id="77055"/>
    <lineage>
        <taxon>Eukaryota</taxon>
        <taxon>Viridiplantae</taxon>
        <taxon>Streptophyta</taxon>
        <taxon>Embryophyta</taxon>
        <taxon>Tracheophyta</taxon>
        <taxon>Spermatophyta</taxon>
        <taxon>Magnoliopsida</taxon>
        <taxon>eudicotyledons</taxon>
        <taxon>Gunneridae</taxon>
        <taxon>Pentapetalae</taxon>
        <taxon>rosids</taxon>
        <taxon>fabids</taxon>
        <taxon>Malpighiales</taxon>
        <taxon>Salicaceae</taxon>
        <taxon>Flacourtieae</taxon>
        <taxon>Dovyalis</taxon>
    </lineage>
</organism>
<evidence type="ECO:0000256" key="4">
    <source>
        <dbReference type="ARBA" id="ARBA00022448"/>
    </source>
</evidence>
<dbReference type="GO" id="GO:0009570">
    <property type="term" value="C:chloroplast stroma"/>
    <property type="evidence" value="ECO:0007669"/>
    <property type="project" value="TreeGrafter"/>
</dbReference>
<dbReference type="InterPro" id="IPR012675">
    <property type="entry name" value="Beta-grasp_dom_sf"/>
</dbReference>
<dbReference type="GO" id="GO:0051537">
    <property type="term" value="F:2 iron, 2 sulfur cluster binding"/>
    <property type="evidence" value="ECO:0007669"/>
    <property type="project" value="UniProtKB-KW"/>
</dbReference>
<protein>
    <submittedName>
        <fullName evidence="11">Uncharacterized protein</fullName>
    </submittedName>
</protein>
<comment type="function">
    <text evidence="1">Ferredoxins are iron-sulfur proteins that transfer electrons in a wide variety of metabolic reactions.</text>
</comment>
<evidence type="ECO:0000256" key="1">
    <source>
        <dbReference type="ARBA" id="ARBA00003532"/>
    </source>
</evidence>
<dbReference type="PANTHER" id="PTHR43112:SF3">
    <property type="entry name" value="FERREDOXIN-2, CHLOROPLASTIC"/>
    <property type="match status" value="1"/>
</dbReference>
<keyword evidence="5" id="KW-0001">2Fe-2S</keyword>
<evidence type="ECO:0000256" key="2">
    <source>
        <dbReference type="ARBA" id="ARBA00004229"/>
    </source>
</evidence>